<evidence type="ECO:0000313" key="2">
    <source>
        <dbReference type="Proteomes" id="UP001205740"/>
    </source>
</evidence>
<dbReference type="Gene3D" id="3.30.565.10">
    <property type="entry name" value="Histidine kinase-like ATPase, C-terminal domain"/>
    <property type="match status" value="1"/>
</dbReference>
<dbReference type="EMBL" id="JAMTCG010000006">
    <property type="protein sequence ID" value="MCP2162303.1"/>
    <property type="molecule type" value="Genomic_DNA"/>
</dbReference>
<dbReference type="RefSeq" id="WP_253655860.1">
    <property type="nucleotide sequence ID" value="NZ_BAAAOE010000005.1"/>
</dbReference>
<protein>
    <submittedName>
        <fullName evidence="1">Serine/threonine-protein kinase RsbW</fullName>
    </submittedName>
</protein>
<dbReference type="GO" id="GO:0016301">
    <property type="term" value="F:kinase activity"/>
    <property type="evidence" value="ECO:0007669"/>
    <property type="project" value="UniProtKB-KW"/>
</dbReference>
<gene>
    <name evidence="1" type="ORF">LX12_003507</name>
</gene>
<dbReference type="InterPro" id="IPR036890">
    <property type="entry name" value="HATPase_C_sf"/>
</dbReference>
<dbReference type="Proteomes" id="UP001205740">
    <property type="component" value="Unassembled WGS sequence"/>
</dbReference>
<keyword evidence="2" id="KW-1185">Reference proteome</keyword>
<reference evidence="1 2" key="1">
    <citation type="submission" date="2022-06" db="EMBL/GenBank/DDBJ databases">
        <title>Genomic Encyclopedia of Archaeal and Bacterial Type Strains, Phase II (KMG-II): from individual species to whole genera.</title>
        <authorList>
            <person name="Goeker M."/>
        </authorList>
    </citation>
    <scope>NUCLEOTIDE SEQUENCE [LARGE SCALE GENOMIC DNA]</scope>
    <source>
        <strain evidence="1 2">DSM 45037</strain>
    </source>
</reference>
<keyword evidence="1" id="KW-0418">Kinase</keyword>
<comment type="caution">
    <text evidence="1">The sequence shown here is derived from an EMBL/GenBank/DDBJ whole genome shotgun (WGS) entry which is preliminary data.</text>
</comment>
<accession>A0ABT1H6T0</accession>
<sequence length="132" mass="14412">MDDDWTRSSAMVTVTVAPHRVGLIRAMLETLLLRVDFSVETTSDLVLAVTEICEQIVERSDHRHPLTCSVVTGPHAADGEIRGVVQTGRRRLGVGVGWQLVNASVDHVDVTSADRPDGRDVVVSFSKLREPA</sequence>
<keyword evidence="1" id="KW-0808">Transferase</keyword>
<organism evidence="1 2">
    <name type="scientific">Williamsia serinedens</name>
    <dbReference type="NCBI Taxonomy" id="391736"/>
    <lineage>
        <taxon>Bacteria</taxon>
        <taxon>Bacillati</taxon>
        <taxon>Actinomycetota</taxon>
        <taxon>Actinomycetes</taxon>
        <taxon>Mycobacteriales</taxon>
        <taxon>Nocardiaceae</taxon>
        <taxon>Williamsia</taxon>
    </lineage>
</organism>
<evidence type="ECO:0000313" key="1">
    <source>
        <dbReference type="EMBL" id="MCP2162303.1"/>
    </source>
</evidence>
<name>A0ABT1H6T0_9NOCA</name>
<proteinExistence type="predicted"/>